<accession>A0A2U1LB78</accession>
<dbReference type="SUPFAM" id="SSF50249">
    <property type="entry name" value="Nucleic acid-binding proteins"/>
    <property type="match status" value="3"/>
</dbReference>
<dbReference type="Gene3D" id="2.40.50.140">
    <property type="entry name" value="Nucleic acid-binding proteins"/>
    <property type="match status" value="3"/>
</dbReference>
<dbReference type="Pfam" id="PF16900">
    <property type="entry name" value="REPA_OB_2"/>
    <property type="match status" value="1"/>
</dbReference>
<keyword evidence="5" id="KW-1185">Reference proteome</keyword>
<dbReference type="PANTHER" id="PTHR45786">
    <property type="entry name" value="DNA BINDING PROTEIN-LIKE"/>
    <property type="match status" value="1"/>
</dbReference>
<dbReference type="Proteomes" id="UP000245207">
    <property type="component" value="Unassembled WGS sequence"/>
</dbReference>
<feature type="compositionally biased region" description="Polar residues" evidence="2">
    <location>
        <begin position="691"/>
        <end position="705"/>
    </location>
</feature>
<reference evidence="4 5" key="1">
    <citation type="journal article" date="2018" name="Mol. Plant">
        <title>The genome of Artemisia annua provides insight into the evolution of Asteraceae family and artemisinin biosynthesis.</title>
        <authorList>
            <person name="Shen Q."/>
            <person name="Zhang L."/>
            <person name="Liao Z."/>
            <person name="Wang S."/>
            <person name="Yan T."/>
            <person name="Shi P."/>
            <person name="Liu M."/>
            <person name="Fu X."/>
            <person name="Pan Q."/>
            <person name="Wang Y."/>
            <person name="Lv Z."/>
            <person name="Lu X."/>
            <person name="Zhang F."/>
            <person name="Jiang W."/>
            <person name="Ma Y."/>
            <person name="Chen M."/>
            <person name="Hao X."/>
            <person name="Li L."/>
            <person name="Tang Y."/>
            <person name="Lv G."/>
            <person name="Zhou Y."/>
            <person name="Sun X."/>
            <person name="Brodelius P.E."/>
            <person name="Rose J.K.C."/>
            <person name="Tang K."/>
        </authorList>
    </citation>
    <scope>NUCLEOTIDE SEQUENCE [LARGE SCALE GENOMIC DNA]</scope>
    <source>
        <strain evidence="5">cv. Huhao1</strain>
        <tissue evidence="4">Leaf</tissue>
    </source>
</reference>
<evidence type="ECO:0000313" key="4">
    <source>
        <dbReference type="EMBL" id="PWA46253.1"/>
    </source>
</evidence>
<dbReference type="EMBL" id="PKPP01010374">
    <property type="protein sequence ID" value="PWA46253.1"/>
    <property type="molecule type" value="Genomic_DNA"/>
</dbReference>
<name>A0A2U1LB78_ARTAN</name>
<keyword evidence="1" id="KW-0238">DNA-binding</keyword>
<feature type="compositionally biased region" description="Basic and acidic residues" evidence="2">
    <location>
        <begin position="718"/>
        <end position="741"/>
    </location>
</feature>
<dbReference type="PANTHER" id="PTHR45786:SF74">
    <property type="entry name" value="ATP-DEPENDENT DNA HELICASE"/>
    <property type="match status" value="1"/>
</dbReference>
<organism evidence="4 5">
    <name type="scientific">Artemisia annua</name>
    <name type="common">Sweet wormwood</name>
    <dbReference type="NCBI Taxonomy" id="35608"/>
    <lineage>
        <taxon>Eukaryota</taxon>
        <taxon>Viridiplantae</taxon>
        <taxon>Streptophyta</taxon>
        <taxon>Embryophyta</taxon>
        <taxon>Tracheophyta</taxon>
        <taxon>Spermatophyta</taxon>
        <taxon>Magnoliopsida</taxon>
        <taxon>eudicotyledons</taxon>
        <taxon>Gunneridae</taxon>
        <taxon>Pentapetalae</taxon>
        <taxon>asterids</taxon>
        <taxon>campanulids</taxon>
        <taxon>Asterales</taxon>
        <taxon>Asteraceae</taxon>
        <taxon>Asteroideae</taxon>
        <taxon>Anthemideae</taxon>
        <taxon>Artemisiinae</taxon>
        <taxon>Artemisia</taxon>
    </lineage>
</organism>
<feature type="domain" description="Replication protein A OB" evidence="3">
    <location>
        <begin position="378"/>
        <end position="468"/>
    </location>
</feature>
<dbReference type="GO" id="GO:0004386">
    <property type="term" value="F:helicase activity"/>
    <property type="evidence" value="ECO:0007669"/>
    <property type="project" value="UniProtKB-KW"/>
</dbReference>
<dbReference type="CDD" id="cd04481">
    <property type="entry name" value="RPA1_DBD_B_like"/>
    <property type="match status" value="1"/>
</dbReference>
<feature type="region of interest" description="Disordered" evidence="2">
    <location>
        <begin position="684"/>
        <end position="741"/>
    </location>
</feature>
<evidence type="ECO:0000256" key="1">
    <source>
        <dbReference type="ARBA" id="ARBA00023125"/>
    </source>
</evidence>
<keyword evidence="4" id="KW-0547">Nucleotide-binding</keyword>
<dbReference type="AlphaFoldDB" id="A0A2U1LB78"/>
<keyword evidence="4" id="KW-0347">Helicase</keyword>
<dbReference type="OrthoDB" id="10051381at2759"/>
<comment type="caution">
    <text evidence="4">The sequence shown here is derived from an EMBL/GenBank/DDBJ whole genome shotgun (WGS) entry which is preliminary data.</text>
</comment>
<proteinExistence type="predicted"/>
<evidence type="ECO:0000259" key="3">
    <source>
        <dbReference type="Pfam" id="PF16900"/>
    </source>
</evidence>
<evidence type="ECO:0000313" key="5">
    <source>
        <dbReference type="Proteomes" id="UP000245207"/>
    </source>
</evidence>
<gene>
    <name evidence="4" type="ORF">CTI12_AA510440</name>
</gene>
<keyword evidence="4" id="KW-0067">ATP-binding</keyword>
<dbReference type="InterPro" id="IPR012340">
    <property type="entry name" value="NA-bd_OB-fold"/>
</dbReference>
<dbReference type="InterPro" id="IPR031657">
    <property type="entry name" value="REPA_OB_2"/>
</dbReference>
<dbReference type="GO" id="GO:0003677">
    <property type="term" value="F:DNA binding"/>
    <property type="evidence" value="ECO:0007669"/>
    <property type="project" value="UniProtKB-KW"/>
</dbReference>
<keyword evidence="4" id="KW-0378">Hydrolase</keyword>
<evidence type="ECO:0000256" key="2">
    <source>
        <dbReference type="SAM" id="MobiDB-lite"/>
    </source>
</evidence>
<protein>
    <submittedName>
        <fullName evidence="4">Helitron helicase-like domain-containing protein</fullName>
    </submittedName>
</protein>
<sequence length="741" mass="83829">MAPQYQRCCVGGRAVLHTQRHYPAYIMGLFSDRHFMDNIRAYNQMFAMTSFGATIDSSINTGRGPYVFRVSGQIYHWIGGFCPENDDTPRFLQMYIYDTDHEVQNRLSHFDVHERQTLREDVVQGLIGFLDANNALVRLFRTARDKLRDADIPAFQIRLFGVAGVNQYELPTADTIGAIVYEGGPESATDYDVVIERHSREPESVNKLHPQYMALQFPLLFIYGEEGYHLKLTLMALTGDSSSLSETIVERPLAQRSFAYFSELNPADNSKFIEARVYRKWTLMQIPSLIPTGFACILLDKKGSAIQANADMKEKTRFEHDLQLSCIYRIQGFGFEKTDSYGKTLDNDFTLSLGKHTQVDLLKDDGYPAHYFNFAAYNELDYIGYIHNVEKVKEYGSAARNKTKVRNIAIRNLNNDIVLFTLWNEKADNFEEDEYAKMKKPVILAVSSCYLKAFGGQLQLSATPATSYYFNPPVEETTELLNAYNADNTRVPQLELHSKKLKDWEQEKTRNRVPLITLLQIDPSTQQEVLISQIDTTYDWYYQKCDECGGKLDYGYVHGHCHPYGSQSNPKNSYSFRIIMTDGTANAVMTCFTPHIDGLIKDVNTLLLEVADRDPSVIPPQILALQNTCHIFQFKFAKPTGQGTPTLILQKVMDHPPDTLSSLAEGPSTPLASLQSVEIPLQSTPPPATPIGTQETPINTPSQADATADQIEPAVPTVRKELFKSKASEKEDHQPKKQKTE</sequence>
<dbReference type="STRING" id="35608.A0A2U1LB78"/>